<feature type="region of interest" description="Disordered" evidence="8">
    <location>
        <begin position="919"/>
        <end position="1022"/>
    </location>
</feature>
<comment type="function">
    <text evidence="6">Component of the NuA4 histone acetyltransferase complex which is involved in transcriptional activation of selected genes principally by acetylation of nucleosomal histone H4 and H2A. The NuA4 complex is also involved in DNA repair. Involved in gene silencing by neighboring heterochromatin, blockage of the silencing spreading along the chromosome, and required for cell cycle progression through G2/M.</text>
</comment>
<feature type="region of interest" description="Disordered" evidence="8">
    <location>
        <begin position="786"/>
        <end position="807"/>
    </location>
</feature>
<keyword evidence="4 7" id="KW-0804">Transcription</keyword>
<evidence type="ECO:0000256" key="5">
    <source>
        <dbReference type="ARBA" id="ARBA00023242"/>
    </source>
</evidence>
<reference evidence="11" key="1">
    <citation type="submission" date="2024-04" db="EMBL/GenBank/DDBJ databases">
        <authorList>
            <person name="Shaw F."/>
            <person name="Minotto A."/>
        </authorList>
    </citation>
    <scope>NUCLEOTIDE SEQUENCE [LARGE SCALE GENOMIC DNA]</scope>
</reference>
<feature type="compositionally biased region" description="Polar residues" evidence="8">
    <location>
        <begin position="933"/>
        <end position="958"/>
    </location>
</feature>
<sequence length="1022" mass="112901">MPRPHNAGPSTLRNRNRVTNKTRLKVIKESIDADPIVLDEDEEKARVVSTAGVDAEDAQEHHLQAVLTAAATRHQSIARSTRAATDKESLQPAAFIPTPDSTGIVDNYEELYPPSRWIDPTNYVKSSDTVEESISFALANGFIYYMDERDKEWLDRNNEEARGEGTSAQGAISGSTRSGRSSKAKGKDPEVSQPVAMSEDEFELVMAIFEKVTHEKTEFLHHGLEQGSAFPPFTDYQDVFMAELPPDMFALYQVPSWKPEPDKLTRIAKVVYPYWRERRLERGGHPIIPSVNLDEMDTKNESYICFRRREIKAIRKTRAQQATYSDKLLRIKLDLEKAREMADLVNKREESKRESAVIGHSLWESRFRLVDLKRKHPSLGTKEDDELLHDKERVPKKVKTDTAGRPVVRLHTGSREPVIHQEPIMHPRARHELIQKQIESEMAKRKEKDHHWEDALDNPYQNTPTSFPSRLFKFIQASRPSPTLDASASTPPTSPSRQRAARLRFGRGGRILLDRRLPTPRLLLSSNPEEQAESKEDIRRLRERWRFDDDDAPAVGPEGPDEQDRKLVDDFSTPYVFFCSGARDNLTDAPTRYLCYHMKLMTDQDHAMLNTDTSITVTTSEGRQQQIVPYRLGIPQPVRTREQSSVPSQRPAPSPTPATPSVSSLRHPNGTSMALSSSNGGTPVSVPAHLKSMPPPATVPSLRISANGGMRANTPSTSSASPTVPSQRPSQSPVRDMMHAHGTLEEPNGVVKHEQEVKMTVPSQVNGSEVSQADIIMSPAPIQASPVSAQMSPIPHKSPAQQHHSNPVPTVPNGHYIAAVNGYGAHVPAGTPYLHTGVRPNGLTAQQMQTLKAAGYPNLTGQGGSTQVGTMHMPIRPPTTYMTHPSADYNSQLAIARQLQQWQRQPVHLVDANGADSALATTLSPPMNPPRVPSSNGSRGVSLQRGLQSPGLQHTMGSPQGRASPANSHMVRLAPHSPSPHHLSPSLAAAQAQSSPTRPPQPTLPSPSLQPRQVVGSSGVGY</sequence>
<feature type="compositionally biased region" description="Polar residues" evidence="8">
    <location>
        <begin position="669"/>
        <end position="682"/>
    </location>
</feature>
<evidence type="ECO:0000259" key="9">
    <source>
        <dbReference type="Pfam" id="PF10513"/>
    </source>
</evidence>
<dbReference type="InterPro" id="IPR024943">
    <property type="entry name" value="Enhancer_polycomb"/>
</dbReference>
<evidence type="ECO:0000256" key="4">
    <source>
        <dbReference type="ARBA" id="ARBA00023163"/>
    </source>
</evidence>
<accession>A0ABP1DMP1</accession>
<organism evidence="10 11">
    <name type="scientific">Somion occarium</name>
    <dbReference type="NCBI Taxonomy" id="3059160"/>
    <lineage>
        <taxon>Eukaryota</taxon>
        <taxon>Fungi</taxon>
        <taxon>Dikarya</taxon>
        <taxon>Basidiomycota</taxon>
        <taxon>Agaricomycotina</taxon>
        <taxon>Agaricomycetes</taxon>
        <taxon>Polyporales</taxon>
        <taxon>Cerrenaceae</taxon>
        <taxon>Somion</taxon>
    </lineage>
</organism>
<keyword evidence="5 7" id="KW-0539">Nucleus</keyword>
<keyword evidence="11" id="KW-1185">Reference proteome</keyword>
<dbReference type="EMBL" id="OZ037948">
    <property type="protein sequence ID" value="CAL1709116.1"/>
    <property type="molecule type" value="Genomic_DNA"/>
</dbReference>
<proteinExistence type="inferred from homology"/>
<feature type="region of interest" description="Disordered" evidence="8">
    <location>
        <begin position="631"/>
        <end position="735"/>
    </location>
</feature>
<protein>
    <recommendedName>
        <fullName evidence="7">Enhancer of polycomb-like protein</fullName>
    </recommendedName>
</protein>
<evidence type="ECO:0000313" key="10">
    <source>
        <dbReference type="EMBL" id="CAL1709116.1"/>
    </source>
</evidence>
<evidence type="ECO:0000256" key="1">
    <source>
        <dbReference type="ARBA" id="ARBA00004123"/>
    </source>
</evidence>
<dbReference type="Proteomes" id="UP001497453">
    <property type="component" value="Chromosome 5"/>
</dbReference>
<feature type="region of interest" description="Disordered" evidence="8">
    <location>
        <begin position="480"/>
        <end position="500"/>
    </location>
</feature>
<feature type="region of interest" description="Disordered" evidence="8">
    <location>
        <begin position="159"/>
        <end position="195"/>
    </location>
</feature>
<evidence type="ECO:0000256" key="2">
    <source>
        <dbReference type="ARBA" id="ARBA00008035"/>
    </source>
</evidence>
<dbReference type="Pfam" id="PF10513">
    <property type="entry name" value="EPL1"/>
    <property type="match status" value="1"/>
</dbReference>
<feature type="compositionally biased region" description="Low complexity" evidence="8">
    <location>
        <begin position="714"/>
        <end position="726"/>
    </location>
</feature>
<evidence type="ECO:0000256" key="7">
    <source>
        <dbReference type="RuleBase" id="RU361124"/>
    </source>
</evidence>
<feature type="compositionally biased region" description="Low complexity" evidence="8">
    <location>
        <begin position="480"/>
        <end position="498"/>
    </location>
</feature>
<dbReference type="PANTHER" id="PTHR14898">
    <property type="entry name" value="ENHANCER OF POLYCOMB"/>
    <property type="match status" value="1"/>
</dbReference>
<evidence type="ECO:0000256" key="3">
    <source>
        <dbReference type="ARBA" id="ARBA00023015"/>
    </source>
</evidence>
<comment type="similarity">
    <text evidence="2 7">Belongs to the enhancer of polycomb family.</text>
</comment>
<feature type="region of interest" description="Disordered" evidence="8">
    <location>
        <begin position="1"/>
        <end position="20"/>
    </location>
</feature>
<gene>
    <name evidence="10" type="ORF">GFSPODELE1_LOCUS7200</name>
</gene>
<keyword evidence="3 7" id="KW-0805">Transcription regulation</keyword>
<evidence type="ECO:0000256" key="8">
    <source>
        <dbReference type="SAM" id="MobiDB-lite"/>
    </source>
</evidence>
<feature type="compositionally biased region" description="Low complexity" evidence="8">
    <location>
        <begin position="973"/>
        <end position="996"/>
    </location>
</feature>
<feature type="domain" description="Enhancer of polycomb-like N-terminal" evidence="9">
    <location>
        <begin position="15"/>
        <end position="211"/>
    </location>
</feature>
<feature type="compositionally biased region" description="Polar residues" evidence="8">
    <location>
        <begin position="166"/>
        <end position="181"/>
    </location>
</feature>
<evidence type="ECO:0000256" key="6">
    <source>
        <dbReference type="ARBA" id="ARBA00025513"/>
    </source>
</evidence>
<comment type="subcellular location">
    <subcellularLocation>
        <location evidence="1 7">Nucleus</location>
    </subcellularLocation>
</comment>
<dbReference type="InterPro" id="IPR019542">
    <property type="entry name" value="Enhancer_polycomb-like_N"/>
</dbReference>
<evidence type="ECO:0000313" key="11">
    <source>
        <dbReference type="Proteomes" id="UP001497453"/>
    </source>
</evidence>
<name>A0ABP1DMP1_9APHY</name>